<feature type="transmembrane region" description="Helical" evidence="8">
    <location>
        <begin position="63"/>
        <end position="81"/>
    </location>
</feature>
<evidence type="ECO:0000313" key="10">
    <source>
        <dbReference type="EMBL" id="CAL4947830.1"/>
    </source>
</evidence>
<organism evidence="10 11">
    <name type="scientific">Urochloa decumbens</name>
    <dbReference type="NCBI Taxonomy" id="240449"/>
    <lineage>
        <taxon>Eukaryota</taxon>
        <taxon>Viridiplantae</taxon>
        <taxon>Streptophyta</taxon>
        <taxon>Embryophyta</taxon>
        <taxon>Tracheophyta</taxon>
        <taxon>Spermatophyta</taxon>
        <taxon>Magnoliopsida</taxon>
        <taxon>Liliopsida</taxon>
        <taxon>Poales</taxon>
        <taxon>Poaceae</taxon>
        <taxon>PACMAD clade</taxon>
        <taxon>Panicoideae</taxon>
        <taxon>Panicodae</taxon>
        <taxon>Paniceae</taxon>
        <taxon>Melinidinae</taxon>
        <taxon>Urochloa</taxon>
    </lineage>
</organism>
<dbReference type="PANTHER" id="PTHR10742">
    <property type="entry name" value="FLAVIN MONOAMINE OXIDASE"/>
    <property type="match status" value="1"/>
</dbReference>
<evidence type="ECO:0000256" key="6">
    <source>
        <dbReference type="ARBA" id="ARBA00022827"/>
    </source>
</evidence>
<dbReference type="Gene3D" id="3.90.660.10">
    <property type="match status" value="1"/>
</dbReference>
<evidence type="ECO:0000313" key="11">
    <source>
        <dbReference type="Proteomes" id="UP001497457"/>
    </source>
</evidence>
<comment type="subcellular location">
    <subcellularLocation>
        <location evidence="2">Cytoplasm</location>
    </subcellularLocation>
</comment>
<keyword evidence="7" id="KW-0560">Oxidoreductase</keyword>
<keyword evidence="8" id="KW-0472">Membrane</keyword>
<keyword evidence="8" id="KW-1133">Transmembrane helix</keyword>
<keyword evidence="6" id="KW-0274">FAD</keyword>
<dbReference type="SUPFAM" id="SSF51905">
    <property type="entry name" value="FAD/NAD(P)-binding domain"/>
    <property type="match status" value="1"/>
</dbReference>
<dbReference type="InterPro" id="IPR002937">
    <property type="entry name" value="Amino_oxidase"/>
</dbReference>
<evidence type="ECO:0000256" key="5">
    <source>
        <dbReference type="ARBA" id="ARBA00022630"/>
    </source>
</evidence>
<protein>
    <recommendedName>
        <fullName evidence="9">Amine oxidase domain-containing protein</fullName>
    </recommendedName>
</protein>
<keyword evidence="8" id="KW-0812">Transmembrane</keyword>
<evidence type="ECO:0000256" key="2">
    <source>
        <dbReference type="ARBA" id="ARBA00004496"/>
    </source>
</evidence>
<dbReference type="Gene3D" id="3.50.50.60">
    <property type="entry name" value="FAD/NAD(P)-binding domain"/>
    <property type="match status" value="1"/>
</dbReference>
<keyword evidence="11" id="KW-1185">Reference proteome</keyword>
<dbReference type="Pfam" id="PF01593">
    <property type="entry name" value="Amino_oxidase"/>
    <property type="match status" value="1"/>
</dbReference>
<evidence type="ECO:0000256" key="7">
    <source>
        <dbReference type="ARBA" id="ARBA00023002"/>
    </source>
</evidence>
<evidence type="ECO:0000256" key="8">
    <source>
        <dbReference type="SAM" id="Phobius"/>
    </source>
</evidence>
<keyword evidence="5" id="KW-0285">Flavoprotein</keyword>
<reference evidence="10" key="1">
    <citation type="submission" date="2024-10" db="EMBL/GenBank/DDBJ databases">
        <authorList>
            <person name="Ryan C."/>
        </authorList>
    </citation>
    <scope>NUCLEOTIDE SEQUENCE [LARGE SCALE GENOMIC DNA]</scope>
</reference>
<dbReference type="GO" id="GO:0016491">
    <property type="term" value="F:oxidoreductase activity"/>
    <property type="evidence" value="ECO:0007669"/>
    <property type="project" value="UniProtKB-KW"/>
</dbReference>
<accession>A0ABC8YTK5</accession>
<evidence type="ECO:0000259" key="9">
    <source>
        <dbReference type="Pfam" id="PF01593"/>
    </source>
</evidence>
<dbReference type="PANTHER" id="PTHR10742:SF405">
    <property type="entry name" value="PEROXISOMAL N(1)-ACETYL-SPERMINE_SPERMIDINE OXIDASE"/>
    <property type="match status" value="1"/>
</dbReference>
<dbReference type="SUPFAM" id="SSF54373">
    <property type="entry name" value="FAD-linked reductases, C-terminal domain"/>
    <property type="match status" value="1"/>
</dbReference>
<dbReference type="GO" id="GO:0050660">
    <property type="term" value="F:flavin adenine dinucleotide binding"/>
    <property type="evidence" value="ECO:0007669"/>
    <property type="project" value="UniProtKB-ARBA"/>
</dbReference>
<evidence type="ECO:0000256" key="3">
    <source>
        <dbReference type="ARBA" id="ARBA00005995"/>
    </source>
</evidence>
<evidence type="ECO:0000256" key="1">
    <source>
        <dbReference type="ARBA" id="ARBA00001974"/>
    </source>
</evidence>
<evidence type="ECO:0000256" key="4">
    <source>
        <dbReference type="ARBA" id="ARBA00022490"/>
    </source>
</evidence>
<comment type="cofactor">
    <cofactor evidence="1">
        <name>FAD</name>
        <dbReference type="ChEBI" id="CHEBI:57692"/>
    </cofactor>
</comment>
<proteinExistence type="inferred from homology"/>
<name>A0ABC8YTK5_9POAL</name>
<dbReference type="Proteomes" id="UP001497457">
    <property type="component" value="Chromosome 17b"/>
</dbReference>
<feature type="transmembrane region" description="Helical" evidence="8">
    <location>
        <begin position="16"/>
        <end position="42"/>
    </location>
</feature>
<sequence length="556" mass="59120">MAQPGTSPTFSLSPNVLFVCPPLLVFYALCVLALCPAALPVITPRRRSASARARKRMVMAKKPRVVIVGAGVAGLAAAHRLCAAGGDRFDVTVVEAGARAGGRVLTSEFAGHRVEMGATWVQGVDGSPVYALARDAGALGEAPAASLPYERMDGFPDRVLTVAEGGEVVDADRVARPVEALYRGMMDAARAGEAAAGGGGGVEEYLRRGLRAYQAARPAGGGSKEELEEVEEALLAMHINRERTDTSADDLGDLDLAAEGEYRDFPGEHVTIPGGYSRVVDRLVAALPPGAVRFGLRLRRLEWGETPVRLHFADDGARPATIAADHVILTVSLGVLKASLVGGNAGKDAAAGAIAFDPRLPQFKRDAVARLGFGAVNKLFMEVEPADTPGPEGGGGQPPEFPFLHMAFLRGHVSKIPWWMRGTESICPVHAGSRVALAWFAGREAAHLESLADDEVIRGVDATLDAFLPGPPRWRVRRVKRSGWATDPLFLGSYSYVAVGSSGEDLDRMAEPLPRGSGPPRVLFAGEATHRTHYSTTHAAYLSGVREAERLLQHYR</sequence>
<dbReference type="InterPro" id="IPR036188">
    <property type="entry name" value="FAD/NAD-bd_sf"/>
</dbReference>
<gene>
    <name evidence="10" type="ORF">URODEC1_LOCUS37022</name>
</gene>
<dbReference type="GO" id="GO:0005737">
    <property type="term" value="C:cytoplasm"/>
    <property type="evidence" value="ECO:0007669"/>
    <property type="project" value="UniProtKB-SubCell"/>
</dbReference>
<comment type="similarity">
    <text evidence="3">Belongs to the flavin monoamine oxidase family.</text>
</comment>
<dbReference type="AlphaFoldDB" id="A0ABC8YTK5"/>
<feature type="domain" description="Amine oxidase" evidence="9">
    <location>
        <begin position="72"/>
        <end position="552"/>
    </location>
</feature>
<dbReference type="InterPro" id="IPR050281">
    <property type="entry name" value="Flavin_monoamine_oxidase"/>
</dbReference>
<dbReference type="EMBL" id="OZ075127">
    <property type="protein sequence ID" value="CAL4947830.1"/>
    <property type="molecule type" value="Genomic_DNA"/>
</dbReference>
<keyword evidence="4" id="KW-0963">Cytoplasm</keyword>